<protein>
    <submittedName>
        <fullName evidence="2">Uncharacterized protein</fullName>
    </submittedName>
</protein>
<name>A0A8E2ELJ1_9PEZI</name>
<feature type="region of interest" description="Disordered" evidence="1">
    <location>
        <begin position="30"/>
        <end position="66"/>
    </location>
</feature>
<dbReference type="Proteomes" id="UP000250266">
    <property type="component" value="Unassembled WGS sequence"/>
</dbReference>
<evidence type="ECO:0000256" key="1">
    <source>
        <dbReference type="SAM" id="MobiDB-lite"/>
    </source>
</evidence>
<evidence type="ECO:0000313" key="2">
    <source>
        <dbReference type="EMBL" id="OCK85995.1"/>
    </source>
</evidence>
<sequence>MYLIYSPSTISSFSFHISWNISSSSARIPLSTKAQPHRSPHPPASAGSAAALLHRSHPTPPKTESAPAFVHSAPALALSAPNPLLHTLQPSRSLAVTVAVCQMGIAYSLSRAVITCIAAAESSWMGLRSVAVRVESFS</sequence>
<dbReference type="AlphaFoldDB" id="A0A8E2ELJ1"/>
<feature type="compositionally biased region" description="Low complexity" evidence="1">
    <location>
        <begin position="44"/>
        <end position="53"/>
    </location>
</feature>
<proteinExistence type="predicted"/>
<organism evidence="2 3">
    <name type="scientific">Lepidopterella palustris CBS 459.81</name>
    <dbReference type="NCBI Taxonomy" id="1314670"/>
    <lineage>
        <taxon>Eukaryota</taxon>
        <taxon>Fungi</taxon>
        <taxon>Dikarya</taxon>
        <taxon>Ascomycota</taxon>
        <taxon>Pezizomycotina</taxon>
        <taxon>Dothideomycetes</taxon>
        <taxon>Pleosporomycetidae</taxon>
        <taxon>Mytilinidiales</taxon>
        <taxon>Argynnaceae</taxon>
        <taxon>Lepidopterella</taxon>
    </lineage>
</organism>
<gene>
    <name evidence="2" type="ORF">K432DRAFT_186304</name>
</gene>
<reference evidence="2 3" key="1">
    <citation type="journal article" date="2016" name="Nat. Commun.">
        <title>Ectomycorrhizal ecology is imprinted in the genome of the dominant symbiotic fungus Cenococcum geophilum.</title>
        <authorList>
            <consortium name="DOE Joint Genome Institute"/>
            <person name="Peter M."/>
            <person name="Kohler A."/>
            <person name="Ohm R.A."/>
            <person name="Kuo A."/>
            <person name="Krutzmann J."/>
            <person name="Morin E."/>
            <person name="Arend M."/>
            <person name="Barry K.W."/>
            <person name="Binder M."/>
            <person name="Choi C."/>
            <person name="Clum A."/>
            <person name="Copeland A."/>
            <person name="Grisel N."/>
            <person name="Haridas S."/>
            <person name="Kipfer T."/>
            <person name="LaButti K."/>
            <person name="Lindquist E."/>
            <person name="Lipzen A."/>
            <person name="Maire R."/>
            <person name="Meier B."/>
            <person name="Mihaltcheva S."/>
            <person name="Molinier V."/>
            <person name="Murat C."/>
            <person name="Poggeler S."/>
            <person name="Quandt C.A."/>
            <person name="Sperisen C."/>
            <person name="Tritt A."/>
            <person name="Tisserant E."/>
            <person name="Crous P.W."/>
            <person name="Henrissat B."/>
            <person name="Nehls U."/>
            <person name="Egli S."/>
            <person name="Spatafora J.W."/>
            <person name="Grigoriev I.V."/>
            <person name="Martin F.M."/>
        </authorList>
    </citation>
    <scope>NUCLEOTIDE SEQUENCE [LARGE SCALE GENOMIC DNA]</scope>
    <source>
        <strain evidence="2 3">CBS 459.81</strain>
    </source>
</reference>
<evidence type="ECO:0000313" key="3">
    <source>
        <dbReference type="Proteomes" id="UP000250266"/>
    </source>
</evidence>
<keyword evidence="3" id="KW-1185">Reference proteome</keyword>
<dbReference type="EMBL" id="KV744810">
    <property type="protein sequence ID" value="OCK85995.1"/>
    <property type="molecule type" value="Genomic_DNA"/>
</dbReference>
<accession>A0A8E2ELJ1</accession>